<reference evidence="2" key="2">
    <citation type="journal article" date="2013" name="Stand. Genomic Sci.">
        <title>Complete genome sequence of Desulfocapsa sulfexigens, a marine deltaproteobacterium specialized in disproportionating inorganic sulfur compounds.</title>
        <authorList>
            <person name="Finster K.W."/>
            <person name="Kjeldsen K.U."/>
            <person name="Kube M."/>
            <person name="Reinhardt R."/>
            <person name="Mussmann M."/>
            <person name="Amann R."/>
            <person name="Schreiber L."/>
        </authorList>
    </citation>
    <scope>NUCLEOTIDE SEQUENCE [LARGE SCALE GENOMIC DNA]</scope>
    <source>
        <strain evidence="2">DSM 10523 / SB164P1</strain>
    </source>
</reference>
<dbReference type="RefSeq" id="WP_015414395.1">
    <property type="nucleotide sequence ID" value="NC_020409.1"/>
</dbReference>
<dbReference type="AlphaFoldDB" id="M1WLS0"/>
<protein>
    <submittedName>
        <fullName evidence="1">Uncharacterized protein</fullName>
    </submittedName>
</protein>
<organism evidence="1 2">
    <name type="scientific">Pseudodesulfovibrio piezophilus (strain DSM 21447 / JCM 15486 / C1TLV30)</name>
    <name type="common">Desulfovibrio piezophilus</name>
    <dbReference type="NCBI Taxonomy" id="1322246"/>
    <lineage>
        <taxon>Bacteria</taxon>
        <taxon>Pseudomonadati</taxon>
        <taxon>Thermodesulfobacteriota</taxon>
        <taxon>Desulfovibrionia</taxon>
        <taxon>Desulfovibrionales</taxon>
        <taxon>Desulfovibrionaceae</taxon>
    </lineage>
</organism>
<evidence type="ECO:0000313" key="2">
    <source>
        <dbReference type="Proteomes" id="UP000011724"/>
    </source>
</evidence>
<evidence type="ECO:0000313" key="1">
    <source>
        <dbReference type="EMBL" id="CCH48345.1"/>
    </source>
</evidence>
<dbReference type="HOGENOM" id="CLU_160552_0_0_7"/>
<dbReference type="eggNOG" id="ENOG50318BK">
    <property type="taxonomic scope" value="Bacteria"/>
</dbReference>
<sequence>MAEGWRKHEAKIPRLGETDGVPLKDKEIWLHFFRLESDSHWMAAESNGRGLYSGCVVLGGDFENSEWGYFTIAEMGIAPGLMVLCRKAVKRFEDVFAEVRDSLTL</sequence>
<dbReference type="BioCyc" id="DPIE1322246:BN4_RS05605-MONOMER"/>
<name>M1WLS0_PSEP2</name>
<dbReference type="Proteomes" id="UP000011724">
    <property type="component" value="Chromosome"/>
</dbReference>
<dbReference type="EMBL" id="FO203427">
    <property type="protein sequence ID" value="CCH48345.1"/>
    <property type="molecule type" value="Genomic_DNA"/>
</dbReference>
<reference evidence="1 2" key="1">
    <citation type="journal article" date="2013" name="PLoS ONE">
        <title>The first genomic and proteomic characterization of a deep-sea sulfate reducer: insights into the piezophilic lifestyle of Desulfovibrio piezophilus.</title>
        <authorList>
            <person name="Pradel N."/>
            <person name="Ji B."/>
            <person name="Gimenez G."/>
            <person name="Talla E."/>
            <person name="Lenoble P."/>
            <person name="Garel M."/>
            <person name="Tamburini C."/>
            <person name="Fourquet P."/>
            <person name="Lebrun R."/>
            <person name="Bertin P."/>
            <person name="Denis Y."/>
            <person name="Pophillat M."/>
            <person name="Barbe V."/>
            <person name="Ollivier B."/>
            <person name="Dolla A."/>
        </authorList>
    </citation>
    <scope>NUCLEOTIDE SEQUENCE [LARGE SCALE GENOMIC DNA]</scope>
    <source>
        <strain evidence="2">DSM 10523 / SB164P1</strain>
    </source>
</reference>
<proteinExistence type="predicted"/>
<accession>M1WLS0</accession>
<dbReference type="KEGG" id="dpi:BN4_11108"/>
<dbReference type="PATRIC" id="fig|879567.3.peg.1146"/>
<dbReference type="OrthoDB" id="119951at2"/>
<dbReference type="STRING" id="1322246.BN4_11108"/>
<gene>
    <name evidence="1" type="ordered locus">BN4_11108</name>
</gene>
<keyword evidence="2" id="KW-1185">Reference proteome</keyword>